<dbReference type="RefSeq" id="WP_010798566.1">
    <property type="nucleotide sequence ID" value="NZ_CP069263.1"/>
</dbReference>
<evidence type="ECO:0008006" key="6">
    <source>
        <dbReference type="Google" id="ProtNLM"/>
    </source>
</evidence>
<gene>
    <name evidence="2" type="ORF">IRZ65_19240</name>
    <name evidence="3" type="ORF">NCTC11842_05272</name>
</gene>
<dbReference type="EMBL" id="JADMCD010000012">
    <property type="protein sequence ID" value="MBF8642808.1"/>
    <property type="molecule type" value="Genomic_DNA"/>
</dbReference>
<evidence type="ECO:0000313" key="3">
    <source>
        <dbReference type="EMBL" id="SPZ13528.1"/>
    </source>
</evidence>
<dbReference type="Proteomes" id="UP000626180">
    <property type="component" value="Unassembled WGS sequence"/>
</dbReference>
<feature type="chain" id="PRO_5016116578" description="Lipoprotein" evidence="1">
    <location>
        <begin position="22"/>
        <end position="206"/>
    </location>
</feature>
<sequence>MKIATLFFLTVTLAATPLVQAQTTDAARLQQAATGASFNVGNSPFRLVPNATVQRIDSTASAQTPSTTQSQSRQQTLQADSNVVGQIGPYAIRLPQGNQAQLKSQSAAAASTASGPSEMGVAVNLTSGQAVLVPPRLKVFVQDASVIDQVAKATGGTMVQASSAAGMGVIRYSSVDAAQSALSKVKGMQGVNDVSLDIIQGFIQKQ</sequence>
<evidence type="ECO:0000313" key="2">
    <source>
        <dbReference type="EMBL" id="MBF8642808.1"/>
    </source>
</evidence>
<proteinExistence type="predicted"/>
<protein>
    <recommendedName>
        <fullName evidence="6">Lipoprotein</fullName>
    </recommendedName>
</protein>
<reference evidence="3 4" key="1">
    <citation type="submission" date="2018-06" db="EMBL/GenBank/DDBJ databases">
        <authorList>
            <consortium name="Pathogen Informatics"/>
            <person name="Doyle S."/>
        </authorList>
    </citation>
    <scope>NUCLEOTIDE SEQUENCE [LARGE SCALE GENOMIC DNA]</scope>
    <source>
        <strain evidence="3 4">NCTC11842</strain>
    </source>
</reference>
<evidence type="ECO:0000313" key="4">
    <source>
        <dbReference type="Proteomes" id="UP000250443"/>
    </source>
</evidence>
<organism evidence="3 4">
    <name type="scientific">Pseudomonas luteola</name>
    <dbReference type="NCBI Taxonomy" id="47886"/>
    <lineage>
        <taxon>Bacteria</taxon>
        <taxon>Pseudomonadati</taxon>
        <taxon>Pseudomonadota</taxon>
        <taxon>Gammaproteobacteria</taxon>
        <taxon>Pseudomonadales</taxon>
        <taxon>Pseudomonadaceae</taxon>
        <taxon>Pseudomonas</taxon>
    </lineage>
</organism>
<name>A0A2X2CZP8_PSELU</name>
<evidence type="ECO:0000313" key="5">
    <source>
        <dbReference type="Proteomes" id="UP000626180"/>
    </source>
</evidence>
<keyword evidence="5" id="KW-1185">Reference proteome</keyword>
<feature type="signal peptide" evidence="1">
    <location>
        <begin position="1"/>
        <end position="21"/>
    </location>
</feature>
<accession>A0A2X2CZP8</accession>
<keyword evidence="1" id="KW-0732">Signal</keyword>
<dbReference type="AlphaFoldDB" id="A0A2X2CZP8"/>
<dbReference type="Proteomes" id="UP000250443">
    <property type="component" value="Unassembled WGS sequence"/>
</dbReference>
<reference evidence="2 5" key="2">
    <citation type="submission" date="2020-10" db="EMBL/GenBank/DDBJ databases">
        <title>Genome sequences of Pseudomonas isolates.</title>
        <authorList>
            <person name="Wessels L."/>
            <person name="Reich F."/>
            <person name="Hammerl J."/>
        </authorList>
    </citation>
    <scope>NUCLEOTIDE SEQUENCE [LARGE SCALE GENOMIC DNA]</scope>
    <source>
        <strain evidence="2 5">20-MO00624-0</strain>
    </source>
</reference>
<dbReference type="EMBL" id="UAUF01000014">
    <property type="protein sequence ID" value="SPZ13528.1"/>
    <property type="molecule type" value="Genomic_DNA"/>
</dbReference>
<evidence type="ECO:0000256" key="1">
    <source>
        <dbReference type="SAM" id="SignalP"/>
    </source>
</evidence>